<feature type="domain" description="HTH cro/C1-type" evidence="1">
    <location>
        <begin position="9"/>
        <end position="63"/>
    </location>
</feature>
<keyword evidence="5" id="KW-1185">Reference proteome</keyword>
<dbReference type="EMBL" id="RCCK01000015">
    <property type="protein sequence ID" value="RLJ72124.1"/>
    <property type="molecule type" value="Genomic_DNA"/>
</dbReference>
<protein>
    <submittedName>
        <fullName evidence="2 3">XRE family transcriptional regulator</fullName>
    </submittedName>
</protein>
<dbReference type="Proteomes" id="UP000297429">
    <property type="component" value="Unassembled WGS sequence"/>
</dbReference>
<sequence length="70" mass="7837">MTKINYNRIKAALAEKGITNKELADALKIAPETVSSWCTNTAQPSIKRLFDVATFLDVEAGELLVSWRKR</sequence>
<proteinExistence type="predicted"/>
<dbReference type="CDD" id="cd00093">
    <property type="entry name" value="HTH_XRE"/>
    <property type="match status" value="1"/>
</dbReference>
<dbReference type="SUPFAM" id="SSF47413">
    <property type="entry name" value="lambda repressor-like DNA-binding domains"/>
    <property type="match status" value="1"/>
</dbReference>
<dbReference type="EMBL" id="SOPX01000005">
    <property type="protein sequence ID" value="TFB28893.1"/>
    <property type="molecule type" value="Genomic_DNA"/>
</dbReference>
<gene>
    <name evidence="2" type="ORF">BCL90_4966</name>
    <name evidence="3" type="ORF">E3V97_22515</name>
</gene>
<dbReference type="Pfam" id="PF01381">
    <property type="entry name" value="HTH_3"/>
    <property type="match status" value="1"/>
</dbReference>
<organism evidence="2 4">
    <name type="scientific">Pedobacter alluvionis</name>
    <dbReference type="NCBI Taxonomy" id="475253"/>
    <lineage>
        <taxon>Bacteria</taxon>
        <taxon>Pseudomonadati</taxon>
        <taxon>Bacteroidota</taxon>
        <taxon>Sphingobacteriia</taxon>
        <taxon>Sphingobacteriales</taxon>
        <taxon>Sphingobacteriaceae</taxon>
        <taxon>Pedobacter</taxon>
    </lineage>
</organism>
<comment type="caution">
    <text evidence="2">The sequence shown here is derived from an EMBL/GenBank/DDBJ whole genome shotgun (WGS) entry which is preliminary data.</text>
</comment>
<dbReference type="Proteomes" id="UP000273898">
    <property type="component" value="Unassembled WGS sequence"/>
</dbReference>
<dbReference type="GO" id="GO:0003677">
    <property type="term" value="F:DNA binding"/>
    <property type="evidence" value="ECO:0007669"/>
    <property type="project" value="UniProtKB-KW"/>
</dbReference>
<evidence type="ECO:0000259" key="1">
    <source>
        <dbReference type="PROSITE" id="PS50943"/>
    </source>
</evidence>
<dbReference type="InterPro" id="IPR010982">
    <property type="entry name" value="Lambda_DNA-bd_dom_sf"/>
</dbReference>
<name>A0A497XUH1_9SPHI</name>
<reference evidence="2 4" key="1">
    <citation type="submission" date="2018-10" db="EMBL/GenBank/DDBJ databases">
        <title>Genomic Encyclopedia of Archaeal and Bacterial Type Strains, Phase II (KMG-II): from individual species to whole genera.</title>
        <authorList>
            <person name="Goeker M."/>
        </authorList>
    </citation>
    <scope>NUCLEOTIDE SEQUENCE [LARGE SCALE GENOMIC DNA]</scope>
    <source>
        <strain evidence="2 4">DSM 19624</strain>
    </source>
</reference>
<evidence type="ECO:0000313" key="5">
    <source>
        <dbReference type="Proteomes" id="UP000297429"/>
    </source>
</evidence>
<evidence type="ECO:0000313" key="2">
    <source>
        <dbReference type="EMBL" id="RLJ72124.1"/>
    </source>
</evidence>
<dbReference type="Gene3D" id="1.10.260.40">
    <property type="entry name" value="lambda repressor-like DNA-binding domains"/>
    <property type="match status" value="1"/>
</dbReference>
<dbReference type="InterPro" id="IPR001387">
    <property type="entry name" value="Cro/C1-type_HTH"/>
</dbReference>
<dbReference type="PROSITE" id="PS50943">
    <property type="entry name" value="HTH_CROC1"/>
    <property type="match status" value="1"/>
</dbReference>
<dbReference type="AlphaFoldDB" id="A0A497XUH1"/>
<dbReference type="SMART" id="SM00530">
    <property type="entry name" value="HTH_XRE"/>
    <property type="match status" value="1"/>
</dbReference>
<evidence type="ECO:0000313" key="3">
    <source>
        <dbReference type="EMBL" id="TFB28893.1"/>
    </source>
</evidence>
<reference evidence="3 5" key="2">
    <citation type="submission" date="2019-03" db="EMBL/GenBank/DDBJ databases">
        <authorList>
            <person name="He R.-H."/>
        </authorList>
    </citation>
    <scope>NUCLEOTIDE SEQUENCE [LARGE SCALE GENOMIC DNA]</scope>
    <source>
        <strain evidence="3 5">DSM 19624</strain>
    </source>
</reference>
<dbReference type="RefSeq" id="WP_121287773.1">
    <property type="nucleotide sequence ID" value="NZ_RCCK01000015.1"/>
</dbReference>
<keyword evidence="2" id="KW-0238">DNA-binding</keyword>
<evidence type="ECO:0000313" key="4">
    <source>
        <dbReference type="Proteomes" id="UP000273898"/>
    </source>
</evidence>
<dbReference type="OrthoDB" id="7865033at2"/>
<accession>A0A497XUH1</accession>